<dbReference type="CDD" id="cd00067">
    <property type="entry name" value="GAL4"/>
    <property type="match status" value="1"/>
</dbReference>
<dbReference type="AlphaFoldDB" id="A0AAW0CY57"/>
<evidence type="ECO:0000259" key="1">
    <source>
        <dbReference type="SMART" id="SM00066"/>
    </source>
</evidence>
<dbReference type="Pfam" id="PF11951">
    <property type="entry name" value="Fungal_trans_2"/>
    <property type="match status" value="1"/>
</dbReference>
<dbReference type="SMART" id="SM00066">
    <property type="entry name" value="GAL4"/>
    <property type="match status" value="1"/>
</dbReference>
<accession>A0AAW0CY57</accession>
<dbReference type="InterPro" id="IPR053157">
    <property type="entry name" value="Sterol_Uptake_Regulator"/>
</dbReference>
<proteinExistence type="predicted"/>
<dbReference type="Proteomes" id="UP001383192">
    <property type="component" value="Unassembled WGS sequence"/>
</dbReference>
<reference evidence="2 3" key="1">
    <citation type="submission" date="2024-01" db="EMBL/GenBank/DDBJ databases">
        <title>A draft genome for a cacao thread blight-causing isolate of Paramarasmius palmivorus.</title>
        <authorList>
            <person name="Baruah I.K."/>
            <person name="Bukari Y."/>
            <person name="Amoako-Attah I."/>
            <person name="Meinhardt L.W."/>
            <person name="Bailey B.A."/>
            <person name="Cohen S.P."/>
        </authorList>
    </citation>
    <scope>NUCLEOTIDE SEQUENCE [LARGE SCALE GENOMIC DNA]</scope>
    <source>
        <strain evidence="2 3">GH-12</strain>
    </source>
</reference>
<evidence type="ECO:0000313" key="3">
    <source>
        <dbReference type="Proteomes" id="UP001383192"/>
    </source>
</evidence>
<dbReference type="SUPFAM" id="SSF57701">
    <property type="entry name" value="Zn2/Cys6 DNA-binding domain"/>
    <property type="match status" value="1"/>
</dbReference>
<feature type="domain" description="Zn(2)-C6 fungal-type" evidence="1">
    <location>
        <begin position="17"/>
        <end position="59"/>
    </location>
</feature>
<dbReference type="InterPro" id="IPR021858">
    <property type="entry name" value="Fun_TF"/>
</dbReference>
<dbReference type="PANTHER" id="PTHR47784">
    <property type="entry name" value="STEROL UPTAKE CONTROL PROTEIN 2"/>
    <property type="match status" value="1"/>
</dbReference>
<dbReference type="PANTHER" id="PTHR47784:SF5">
    <property type="entry name" value="STEROL UPTAKE CONTROL PROTEIN 2"/>
    <property type="match status" value="1"/>
</dbReference>
<gene>
    <name evidence="2" type="ORF">VNI00_008538</name>
</gene>
<keyword evidence="3" id="KW-1185">Reference proteome</keyword>
<organism evidence="2 3">
    <name type="scientific">Paramarasmius palmivorus</name>
    <dbReference type="NCBI Taxonomy" id="297713"/>
    <lineage>
        <taxon>Eukaryota</taxon>
        <taxon>Fungi</taxon>
        <taxon>Dikarya</taxon>
        <taxon>Basidiomycota</taxon>
        <taxon>Agaricomycotina</taxon>
        <taxon>Agaricomycetes</taxon>
        <taxon>Agaricomycetidae</taxon>
        <taxon>Agaricales</taxon>
        <taxon>Marasmiineae</taxon>
        <taxon>Marasmiaceae</taxon>
        <taxon>Paramarasmius</taxon>
    </lineage>
</organism>
<name>A0AAW0CY57_9AGAR</name>
<sequence>MEHGDLRSKKRVLRTHTKSRRGCSSCKKRRCDESHPICGSCKRRDIECVWPESFASSRPQEPTQAEAYQWLVPSPSASSLNASLPLNTSALRLMHHYSLITSTTLNIDPSALFTYQFVVPAIAFREGAVMHALLALSAIHLHALYQPLDIADQDYLGLARQHKNQALLLTHVLDANPSSSDTHLLARNFLVVYKMAESLAIDSDSPLVILSLIETMGYVLRDKVYFYRDEQLEPLNWPFLGHAPAPTEEQEEESPSSLDLRIFPRFLKHLHLPNSPYSNPDPEEVRDLEISAVYQESVNRLRYSWYTSQRAETGFGAATWVITMSDRFREFLVVERRPRALVLLYFYCVLLGRMESTQFWWAGKHEKCLAWIGMMLDNKWMECILETNTT</sequence>
<dbReference type="InterPro" id="IPR001138">
    <property type="entry name" value="Zn2Cys6_DnaBD"/>
</dbReference>
<dbReference type="GO" id="GO:0008270">
    <property type="term" value="F:zinc ion binding"/>
    <property type="evidence" value="ECO:0007669"/>
    <property type="project" value="InterPro"/>
</dbReference>
<dbReference type="InterPro" id="IPR036864">
    <property type="entry name" value="Zn2-C6_fun-type_DNA-bd_sf"/>
</dbReference>
<comment type="caution">
    <text evidence="2">The sequence shown here is derived from an EMBL/GenBank/DDBJ whole genome shotgun (WGS) entry which is preliminary data.</text>
</comment>
<dbReference type="Gene3D" id="4.10.240.10">
    <property type="entry name" value="Zn(2)-C6 fungal-type DNA-binding domain"/>
    <property type="match status" value="1"/>
</dbReference>
<protein>
    <recommendedName>
        <fullName evidence="1">Zn(2)-C6 fungal-type domain-containing protein</fullName>
    </recommendedName>
</protein>
<evidence type="ECO:0000313" key="2">
    <source>
        <dbReference type="EMBL" id="KAK7043184.1"/>
    </source>
</evidence>
<dbReference type="GO" id="GO:0001228">
    <property type="term" value="F:DNA-binding transcription activator activity, RNA polymerase II-specific"/>
    <property type="evidence" value="ECO:0007669"/>
    <property type="project" value="TreeGrafter"/>
</dbReference>
<dbReference type="EMBL" id="JAYKXP010000029">
    <property type="protein sequence ID" value="KAK7043184.1"/>
    <property type="molecule type" value="Genomic_DNA"/>
</dbReference>